<name>A0A933E983_UNCTE</name>
<feature type="signal peptide" evidence="5">
    <location>
        <begin position="1"/>
        <end position="31"/>
    </location>
</feature>
<dbReference type="Gene3D" id="3.10.105.10">
    <property type="entry name" value="Dipeptide-binding Protein, Domain 3"/>
    <property type="match status" value="1"/>
</dbReference>
<protein>
    <submittedName>
        <fullName evidence="7">ABC transporter substrate-binding protein</fullName>
    </submittedName>
</protein>
<dbReference type="GO" id="GO:0030288">
    <property type="term" value="C:outer membrane-bounded periplasmic space"/>
    <property type="evidence" value="ECO:0007669"/>
    <property type="project" value="UniProtKB-ARBA"/>
</dbReference>
<comment type="caution">
    <text evidence="7">The sequence shown here is derived from an EMBL/GenBank/DDBJ whole genome shotgun (WGS) entry which is preliminary data.</text>
</comment>
<dbReference type="InterPro" id="IPR039424">
    <property type="entry name" value="SBP_5"/>
</dbReference>
<dbReference type="Proteomes" id="UP000752292">
    <property type="component" value="Unassembled WGS sequence"/>
</dbReference>
<feature type="chain" id="PRO_5036977483" evidence="5">
    <location>
        <begin position="32"/>
        <end position="512"/>
    </location>
</feature>
<dbReference type="EMBL" id="JACQRX010000222">
    <property type="protein sequence ID" value="MBI4251828.1"/>
    <property type="molecule type" value="Genomic_DNA"/>
</dbReference>
<dbReference type="SUPFAM" id="SSF53850">
    <property type="entry name" value="Periplasmic binding protein-like II"/>
    <property type="match status" value="1"/>
</dbReference>
<evidence type="ECO:0000259" key="6">
    <source>
        <dbReference type="Pfam" id="PF00496"/>
    </source>
</evidence>
<dbReference type="InterPro" id="IPR023765">
    <property type="entry name" value="SBP_5_CS"/>
</dbReference>
<reference evidence="7" key="1">
    <citation type="submission" date="2020-07" db="EMBL/GenBank/DDBJ databases">
        <title>Huge and variable diversity of episymbiotic CPR bacteria and DPANN archaea in groundwater ecosystems.</title>
        <authorList>
            <person name="He C.Y."/>
            <person name="Keren R."/>
            <person name="Whittaker M."/>
            <person name="Farag I.F."/>
            <person name="Doudna J."/>
            <person name="Cate J.H.D."/>
            <person name="Banfield J.F."/>
        </authorList>
    </citation>
    <scope>NUCLEOTIDE SEQUENCE</scope>
    <source>
        <strain evidence="7">NC_groundwater_1370_Ag_S-0.2um_69_93</strain>
    </source>
</reference>
<dbReference type="PANTHER" id="PTHR30290:SF10">
    <property type="entry name" value="PERIPLASMIC OLIGOPEPTIDE-BINDING PROTEIN-RELATED"/>
    <property type="match status" value="1"/>
</dbReference>
<evidence type="ECO:0000256" key="2">
    <source>
        <dbReference type="ARBA" id="ARBA00005695"/>
    </source>
</evidence>
<proteinExistence type="inferred from homology"/>
<dbReference type="GO" id="GO:1904680">
    <property type="term" value="F:peptide transmembrane transporter activity"/>
    <property type="evidence" value="ECO:0007669"/>
    <property type="project" value="TreeGrafter"/>
</dbReference>
<sequence>MRVLSRWFALAAWLAAAAWGFAGLPLPEAYAAPGGEQVLRVRADDDLITMDPAYVGKPSDHMLAMNIYSGLVRLKAGTLEVEPDLATRWELSPDGRTYTFHLRRGAKWHKGYGEVTARDVRFSLERIKDPKTKSRFRGVLQSLEKIEVVDDYTIRLVIKDPYPAFLVSVLAFRPGWIVSEKAVKEKGAKFGQDPIGSGPFMFEKWVRGSEIVLARNPDAWEKVRLARVVHKVIRKDAVAKLAIERGDLDVATLLEGASIQEVKKNRKLSVLATPGYATHFMQFNLRRKPFDDVRVRRAFLLATDKEAIAKHVFFGNATARHNLLNPHVFGYEKLERNFYDPGKAKKLLAEAGHAGGLDVNVNVMPAAQWPQVAAVLQEQWKKVGIRAKMNVPERAIYDSRTRAGQFDIAFIRITRSNADQYLYEYFFSKSQPYPNSSGYARADDLLLKGRHTVDDAQRKGFIQAAARKIFVEDVVGFAIVNVNYVVAMQPYVKDNVPTFQDSFPWRQVWVQK</sequence>
<comment type="subcellular location">
    <subcellularLocation>
        <location evidence="1">Cell envelope</location>
    </subcellularLocation>
</comment>
<dbReference type="PANTHER" id="PTHR30290">
    <property type="entry name" value="PERIPLASMIC BINDING COMPONENT OF ABC TRANSPORTER"/>
    <property type="match status" value="1"/>
</dbReference>
<dbReference type="Gene3D" id="3.90.76.10">
    <property type="entry name" value="Dipeptide-binding Protein, Domain 1"/>
    <property type="match status" value="1"/>
</dbReference>
<comment type="similarity">
    <text evidence="2">Belongs to the bacterial solute-binding protein 5 family.</text>
</comment>
<organism evidence="7 8">
    <name type="scientific">Tectimicrobiota bacterium</name>
    <dbReference type="NCBI Taxonomy" id="2528274"/>
    <lineage>
        <taxon>Bacteria</taxon>
        <taxon>Pseudomonadati</taxon>
        <taxon>Nitrospinota/Tectimicrobiota group</taxon>
        <taxon>Candidatus Tectimicrobiota</taxon>
    </lineage>
</organism>
<dbReference type="GO" id="GO:0015833">
    <property type="term" value="P:peptide transport"/>
    <property type="evidence" value="ECO:0007669"/>
    <property type="project" value="TreeGrafter"/>
</dbReference>
<evidence type="ECO:0000313" key="7">
    <source>
        <dbReference type="EMBL" id="MBI4251828.1"/>
    </source>
</evidence>
<evidence type="ECO:0000256" key="3">
    <source>
        <dbReference type="ARBA" id="ARBA00022448"/>
    </source>
</evidence>
<dbReference type="Gene3D" id="3.40.190.10">
    <property type="entry name" value="Periplasmic binding protein-like II"/>
    <property type="match status" value="1"/>
</dbReference>
<keyword evidence="4 5" id="KW-0732">Signal</keyword>
<dbReference type="InterPro" id="IPR030678">
    <property type="entry name" value="Peptide/Ni-bd"/>
</dbReference>
<accession>A0A933E983</accession>
<evidence type="ECO:0000256" key="4">
    <source>
        <dbReference type="ARBA" id="ARBA00022729"/>
    </source>
</evidence>
<gene>
    <name evidence="7" type="ORF">HY618_05150</name>
</gene>
<dbReference type="Pfam" id="PF00496">
    <property type="entry name" value="SBP_bac_5"/>
    <property type="match status" value="1"/>
</dbReference>
<dbReference type="GO" id="GO:0043190">
    <property type="term" value="C:ATP-binding cassette (ABC) transporter complex"/>
    <property type="evidence" value="ECO:0007669"/>
    <property type="project" value="InterPro"/>
</dbReference>
<evidence type="ECO:0000256" key="1">
    <source>
        <dbReference type="ARBA" id="ARBA00004196"/>
    </source>
</evidence>
<evidence type="ECO:0000256" key="5">
    <source>
        <dbReference type="SAM" id="SignalP"/>
    </source>
</evidence>
<keyword evidence="3" id="KW-0813">Transport</keyword>
<dbReference type="AlphaFoldDB" id="A0A933E983"/>
<dbReference type="InterPro" id="IPR000914">
    <property type="entry name" value="SBP_5_dom"/>
</dbReference>
<feature type="domain" description="Solute-binding protein family 5" evidence="6">
    <location>
        <begin position="80"/>
        <end position="428"/>
    </location>
</feature>
<dbReference type="PROSITE" id="PS01040">
    <property type="entry name" value="SBP_BACTERIAL_5"/>
    <property type="match status" value="1"/>
</dbReference>
<evidence type="ECO:0000313" key="8">
    <source>
        <dbReference type="Proteomes" id="UP000752292"/>
    </source>
</evidence>
<dbReference type="CDD" id="cd00995">
    <property type="entry name" value="PBP2_NikA_DppA_OppA_like"/>
    <property type="match status" value="1"/>
</dbReference>
<dbReference type="PIRSF" id="PIRSF002741">
    <property type="entry name" value="MppA"/>
    <property type="match status" value="1"/>
</dbReference>